<sequence>MTATSPSTAPAHPEPRSSIQTGPRNPTFPQPSPSAAFDLDGNDHPPAILDVYAYHAGLLHLSVML</sequence>
<name>A0A5J9TSP3_9POAL</name>
<dbReference type="AlphaFoldDB" id="A0A5J9TSP3"/>
<comment type="caution">
    <text evidence="2">The sequence shown here is derived from an EMBL/GenBank/DDBJ whole genome shotgun (WGS) entry which is preliminary data.</text>
</comment>
<protein>
    <submittedName>
        <fullName evidence="2">Uncharacterized protein</fullName>
    </submittedName>
</protein>
<accession>A0A5J9TSP3</accession>
<proteinExistence type="predicted"/>
<gene>
    <name evidence="2" type="ORF">EJB05_37876</name>
</gene>
<organism evidence="2 3">
    <name type="scientific">Eragrostis curvula</name>
    <name type="common">weeping love grass</name>
    <dbReference type="NCBI Taxonomy" id="38414"/>
    <lineage>
        <taxon>Eukaryota</taxon>
        <taxon>Viridiplantae</taxon>
        <taxon>Streptophyta</taxon>
        <taxon>Embryophyta</taxon>
        <taxon>Tracheophyta</taxon>
        <taxon>Spermatophyta</taxon>
        <taxon>Magnoliopsida</taxon>
        <taxon>Liliopsida</taxon>
        <taxon>Poales</taxon>
        <taxon>Poaceae</taxon>
        <taxon>PACMAD clade</taxon>
        <taxon>Chloridoideae</taxon>
        <taxon>Eragrostideae</taxon>
        <taxon>Eragrostidinae</taxon>
        <taxon>Eragrostis</taxon>
    </lineage>
</organism>
<dbReference type="Gramene" id="TVU14410">
    <property type="protein sequence ID" value="TVU14410"/>
    <property type="gene ID" value="EJB05_37876"/>
</dbReference>
<dbReference type="EMBL" id="RWGY01000031">
    <property type="protein sequence ID" value="TVU14410.1"/>
    <property type="molecule type" value="Genomic_DNA"/>
</dbReference>
<evidence type="ECO:0000313" key="2">
    <source>
        <dbReference type="EMBL" id="TVU14410.1"/>
    </source>
</evidence>
<evidence type="ECO:0000256" key="1">
    <source>
        <dbReference type="SAM" id="MobiDB-lite"/>
    </source>
</evidence>
<reference evidence="2 3" key="1">
    <citation type="journal article" date="2019" name="Sci. Rep.">
        <title>A high-quality genome of Eragrostis curvula grass provides insights into Poaceae evolution and supports new strategies to enhance forage quality.</title>
        <authorList>
            <person name="Carballo J."/>
            <person name="Santos B.A.C.M."/>
            <person name="Zappacosta D."/>
            <person name="Garbus I."/>
            <person name="Selva J.P."/>
            <person name="Gallo C.A."/>
            <person name="Diaz A."/>
            <person name="Albertini E."/>
            <person name="Caccamo M."/>
            <person name="Echenique V."/>
        </authorList>
    </citation>
    <scope>NUCLEOTIDE SEQUENCE [LARGE SCALE GENOMIC DNA]</scope>
    <source>
        <strain evidence="3">cv. Victoria</strain>
        <tissue evidence="2">Leaf</tissue>
    </source>
</reference>
<dbReference type="Proteomes" id="UP000324897">
    <property type="component" value="Unassembled WGS sequence"/>
</dbReference>
<feature type="region of interest" description="Disordered" evidence="1">
    <location>
        <begin position="1"/>
        <end position="42"/>
    </location>
</feature>
<feature type="non-terminal residue" evidence="2">
    <location>
        <position position="1"/>
    </location>
</feature>
<evidence type="ECO:0000313" key="3">
    <source>
        <dbReference type="Proteomes" id="UP000324897"/>
    </source>
</evidence>
<keyword evidence="3" id="KW-1185">Reference proteome</keyword>